<dbReference type="GO" id="GO:0046872">
    <property type="term" value="F:metal ion binding"/>
    <property type="evidence" value="ECO:0007669"/>
    <property type="project" value="UniProtKB-KW"/>
</dbReference>
<comment type="similarity">
    <text evidence="9">Belongs to the MntA antitoxin family.</text>
</comment>
<dbReference type="CDD" id="cd05403">
    <property type="entry name" value="NT_KNTase_like"/>
    <property type="match status" value="1"/>
</dbReference>
<gene>
    <name evidence="11" type="ORF">HXW94_16470</name>
</gene>
<keyword evidence="8" id="KW-0460">Magnesium</keyword>
<evidence type="ECO:0000313" key="12">
    <source>
        <dbReference type="Proteomes" id="UP000553343"/>
    </source>
</evidence>
<dbReference type="GO" id="GO:0016779">
    <property type="term" value="F:nucleotidyltransferase activity"/>
    <property type="evidence" value="ECO:0007669"/>
    <property type="project" value="UniProtKB-KW"/>
</dbReference>
<proteinExistence type="inferred from homology"/>
<dbReference type="InterPro" id="IPR052038">
    <property type="entry name" value="Type-VII_TA_antitoxin"/>
</dbReference>
<dbReference type="PANTHER" id="PTHR33571:SF14">
    <property type="entry name" value="PROTEIN ADENYLYLTRANSFERASE MJ0435-RELATED"/>
    <property type="match status" value="1"/>
</dbReference>
<reference evidence="11 12" key="1">
    <citation type="submission" date="2020-06" db="EMBL/GenBank/DDBJ databases">
        <title>High-quality draft genome of sulfate reducer Desulfobacter latus type strain AcrS2 isolated from marine sediment.</title>
        <authorList>
            <person name="Hoppe M."/>
            <person name="Larsen C.K."/>
            <person name="Marshall I.P.G."/>
            <person name="Schramm A."/>
            <person name="Marietou A.G."/>
        </authorList>
    </citation>
    <scope>NUCLEOTIDE SEQUENCE [LARGE SCALE GENOMIC DNA]</scope>
    <source>
        <strain evidence="11 12">AcRS2</strain>
    </source>
</reference>
<dbReference type="Gene3D" id="3.30.460.10">
    <property type="entry name" value="Beta Polymerase, domain 2"/>
    <property type="match status" value="1"/>
</dbReference>
<evidence type="ECO:0000256" key="1">
    <source>
        <dbReference type="ARBA" id="ARBA00001946"/>
    </source>
</evidence>
<keyword evidence="4" id="KW-0548">Nucleotidyltransferase</keyword>
<keyword evidence="3 11" id="KW-0808">Transferase</keyword>
<evidence type="ECO:0000256" key="4">
    <source>
        <dbReference type="ARBA" id="ARBA00022695"/>
    </source>
</evidence>
<sequence length="96" mass="10787">MDKNQVLIRLKQFKIHTAPKFGVVKMGIFGSVARGTSNLGSDIDVVVKLNRQNLINTIGLRQSLEDFFGVPVDVVNYTENLSPLLKKRINKDVIYV</sequence>
<evidence type="ECO:0000256" key="5">
    <source>
        <dbReference type="ARBA" id="ARBA00022723"/>
    </source>
</evidence>
<evidence type="ECO:0000256" key="7">
    <source>
        <dbReference type="ARBA" id="ARBA00022840"/>
    </source>
</evidence>
<keyword evidence="2" id="KW-1277">Toxin-antitoxin system</keyword>
<evidence type="ECO:0000256" key="6">
    <source>
        <dbReference type="ARBA" id="ARBA00022741"/>
    </source>
</evidence>
<comment type="caution">
    <text evidence="11">The sequence shown here is derived from an EMBL/GenBank/DDBJ whole genome shotgun (WGS) entry which is preliminary data.</text>
</comment>
<evidence type="ECO:0000256" key="2">
    <source>
        <dbReference type="ARBA" id="ARBA00022649"/>
    </source>
</evidence>
<keyword evidence="12" id="KW-1185">Reference proteome</keyword>
<organism evidence="11 12">
    <name type="scientific">Desulfobacter latus</name>
    <dbReference type="NCBI Taxonomy" id="2292"/>
    <lineage>
        <taxon>Bacteria</taxon>
        <taxon>Pseudomonadati</taxon>
        <taxon>Thermodesulfobacteriota</taxon>
        <taxon>Desulfobacteria</taxon>
        <taxon>Desulfobacterales</taxon>
        <taxon>Desulfobacteraceae</taxon>
        <taxon>Desulfobacter</taxon>
    </lineage>
</organism>
<dbReference type="PANTHER" id="PTHR33571">
    <property type="entry name" value="SSL8005 PROTEIN"/>
    <property type="match status" value="1"/>
</dbReference>
<dbReference type="GO" id="GO:0005524">
    <property type="term" value="F:ATP binding"/>
    <property type="evidence" value="ECO:0007669"/>
    <property type="project" value="UniProtKB-KW"/>
</dbReference>
<dbReference type="AlphaFoldDB" id="A0A850SZ85"/>
<evidence type="ECO:0000313" key="11">
    <source>
        <dbReference type="EMBL" id="NWH06559.1"/>
    </source>
</evidence>
<dbReference type="RefSeq" id="WP_178368014.1">
    <property type="nucleotide sequence ID" value="NZ_JACADJ010000085.1"/>
</dbReference>
<evidence type="ECO:0000256" key="8">
    <source>
        <dbReference type="ARBA" id="ARBA00022842"/>
    </source>
</evidence>
<evidence type="ECO:0000256" key="9">
    <source>
        <dbReference type="ARBA" id="ARBA00038276"/>
    </source>
</evidence>
<protein>
    <submittedName>
        <fullName evidence="11">Nucleotidyltransferase domain-containing protein</fullName>
    </submittedName>
</protein>
<dbReference type="InterPro" id="IPR002934">
    <property type="entry name" value="Polymerase_NTP_transf_dom"/>
</dbReference>
<comment type="cofactor">
    <cofactor evidence="1">
        <name>Mg(2+)</name>
        <dbReference type="ChEBI" id="CHEBI:18420"/>
    </cofactor>
</comment>
<dbReference type="SUPFAM" id="SSF81301">
    <property type="entry name" value="Nucleotidyltransferase"/>
    <property type="match status" value="1"/>
</dbReference>
<dbReference type="EMBL" id="JACADJ010000085">
    <property type="protein sequence ID" value="NWH06559.1"/>
    <property type="molecule type" value="Genomic_DNA"/>
</dbReference>
<name>A0A850SZ85_9BACT</name>
<dbReference type="InterPro" id="IPR043519">
    <property type="entry name" value="NT_sf"/>
</dbReference>
<keyword evidence="5" id="KW-0479">Metal-binding</keyword>
<dbReference type="Proteomes" id="UP000553343">
    <property type="component" value="Unassembled WGS sequence"/>
</dbReference>
<keyword evidence="6" id="KW-0547">Nucleotide-binding</keyword>
<feature type="domain" description="Polymerase nucleotidyl transferase" evidence="10">
    <location>
        <begin position="20"/>
        <end position="95"/>
    </location>
</feature>
<evidence type="ECO:0000259" key="10">
    <source>
        <dbReference type="Pfam" id="PF01909"/>
    </source>
</evidence>
<evidence type="ECO:0000256" key="3">
    <source>
        <dbReference type="ARBA" id="ARBA00022679"/>
    </source>
</evidence>
<keyword evidence="7" id="KW-0067">ATP-binding</keyword>
<accession>A0A850SZ85</accession>
<dbReference type="Pfam" id="PF01909">
    <property type="entry name" value="NTP_transf_2"/>
    <property type="match status" value="1"/>
</dbReference>